<dbReference type="InterPro" id="IPR001789">
    <property type="entry name" value="Sig_transdc_resp-reg_receiver"/>
</dbReference>
<proteinExistence type="predicted"/>
<evidence type="ECO:0000313" key="8">
    <source>
        <dbReference type="EMBL" id="EFE64806.2"/>
    </source>
</evidence>
<dbReference type="InterPro" id="IPR016032">
    <property type="entry name" value="Sig_transdc_resp-reg_C-effctor"/>
</dbReference>
<dbReference type="SUPFAM" id="SSF46894">
    <property type="entry name" value="C-terminal effector domain of the bipartite response regulators"/>
    <property type="match status" value="1"/>
</dbReference>
<dbReference type="EMBL" id="DS999641">
    <property type="protein sequence ID" value="EFE64806.2"/>
    <property type="molecule type" value="Genomic_DNA"/>
</dbReference>
<feature type="domain" description="HTH luxR-type" evidence="6">
    <location>
        <begin position="156"/>
        <end position="221"/>
    </location>
</feature>
<feature type="domain" description="Response regulatory" evidence="7">
    <location>
        <begin position="4"/>
        <end position="124"/>
    </location>
</feature>
<protein>
    <submittedName>
        <fullName evidence="8">Two component system response regulator</fullName>
    </submittedName>
</protein>
<name>D5ZST5_STRV1</name>
<accession>D5ZST5</accession>
<dbReference type="GO" id="GO:0006355">
    <property type="term" value="P:regulation of DNA-templated transcription"/>
    <property type="evidence" value="ECO:0007669"/>
    <property type="project" value="InterPro"/>
</dbReference>
<keyword evidence="3" id="KW-0238">DNA-binding</keyword>
<dbReference type="Proteomes" id="UP000003824">
    <property type="component" value="Unassembled WGS sequence"/>
</dbReference>
<dbReference type="Pfam" id="PF00072">
    <property type="entry name" value="Response_reg"/>
    <property type="match status" value="1"/>
</dbReference>
<evidence type="ECO:0000259" key="6">
    <source>
        <dbReference type="PROSITE" id="PS50043"/>
    </source>
</evidence>
<evidence type="ECO:0000313" key="9">
    <source>
        <dbReference type="Proteomes" id="UP000003824"/>
    </source>
</evidence>
<dbReference type="InterPro" id="IPR058245">
    <property type="entry name" value="NreC/VraR/RcsB-like_REC"/>
</dbReference>
<dbReference type="CDD" id="cd17535">
    <property type="entry name" value="REC_NarL-like"/>
    <property type="match status" value="1"/>
</dbReference>
<keyword evidence="1" id="KW-0597">Phosphoprotein</keyword>
<dbReference type="SUPFAM" id="SSF52172">
    <property type="entry name" value="CheY-like"/>
    <property type="match status" value="1"/>
</dbReference>
<dbReference type="RefSeq" id="WP_004978567.1">
    <property type="nucleotide sequence ID" value="NZ_DS999641.1"/>
</dbReference>
<reference evidence="9" key="1">
    <citation type="submission" date="2008-12" db="EMBL/GenBank/DDBJ databases">
        <title>Annotation of Streptomyces ghanaensis ATCC 14672.</title>
        <authorList>
            <consortium name="The Broad Institute Genome Sequencing Platform"/>
            <consortium name="Broad Institute Microbial Sequencing Center"/>
            <person name="Fischbach M."/>
            <person name="Ward D."/>
            <person name="Young S."/>
            <person name="Kodira C.D."/>
            <person name="Zeng Q."/>
            <person name="Koehrsen M."/>
            <person name="Godfrey P."/>
            <person name="Alvarado L."/>
            <person name="Berlin A.M."/>
            <person name="Borenstein D."/>
            <person name="Chen Z."/>
            <person name="Engels R."/>
            <person name="Freedman E."/>
            <person name="Gellesch M."/>
            <person name="Goldberg J."/>
            <person name="Griggs A."/>
            <person name="Gujja S."/>
            <person name="Heiman D.I."/>
            <person name="Hepburn T.A."/>
            <person name="Howarth C."/>
            <person name="Jen D."/>
            <person name="Larson L."/>
            <person name="Lewis B."/>
            <person name="Mehta T."/>
            <person name="Park D."/>
            <person name="Pearson M."/>
            <person name="Roberts A."/>
            <person name="Saif S."/>
            <person name="Shea T.D."/>
            <person name="Shenoy N."/>
            <person name="Sisk P."/>
            <person name="Stolte C."/>
            <person name="Sykes S.N."/>
            <person name="Walk T."/>
            <person name="White J."/>
            <person name="Yandava C."/>
            <person name="Straight P."/>
            <person name="Clardy J."/>
            <person name="Hung D."/>
            <person name="Kolter R."/>
            <person name="Mekalanos J."/>
            <person name="Walker S."/>
            <person name="Walsh C.T."/>
            <person name="Wieland B.L.C."/>
            <person name="Ilzarbe M."/>
            <person name="Galagan J."/>
            <person name="Nusbaum C."/>
            <person name="Birren B."/>
        </authorList>
    </citation>
    <scope>NUCLEOTIDE SEQUENCE [LARGE SCALE GENOMIC DNA]</scope>
    <source>
        <strain evidence="9">ATCC 14672 / DSM 40746 / JCM 4963 / KCTC 9882 / NRRL B-12104 / FH 1290</strain>
    </source>
</reference>
<keyword evidence="4" id="KW-0804">Transcription</keyword>
<dbReference type="InterPro" id="IPR000792">
    <property type="entry name" value="Tscrpt_reg_LuxR_C"/>
</dbReference>
<dbReference type="SMART" id="SM00421">
    <property type="entry name" value="HTH_LUXR"/>
    <property type="match status" value="1"/>
</dbReference>
<dbReference type="eggNOG" id="COG2197">
    <property type="taxonomic scope" value="Bacteria"/>
</dbReference>
<dbReference type="InterPro" id="IPR039420">
    <property type="entry name" value="WalR-like"/>
</dbReference>
<evidence type="ECO:0000259" key="7">
    <source>
        <dbReference type="PROSITE" id="PS50110"/>
    </source>
</evidence>
<dbReference type="GO" id="GO:0000160">
    <property type="term" value="P:phosphorelay signal transduction system"/>
    <property type="evidence" value="ECO:0007669"/>
    <property type="project" value="InterPro"/>
</dbReference>
<dbReference type="CDD" id="cd06170">
    <property type="entry name" value="LuxR_C_like"/>
    <property type="match status" value="1"/>
</dbReference>
<dbReference type="PANTHER" id="PTHR43214">
    <property type="entry name" value="TWO-COMPONENT RESPONSE REGULATOR"/>
    <property type="match status" value="1"/>
</dbReference>
<dbReference type="SMART" id="SM00448">
    <property type="entry name" value="REC"/>
    <property type="match status" value="1"/>
</dbReference>
<dbReference type="InterPro" id="IPR011006">
    <property type="entry name" value="CheY-like_superfamily"/>
</dbReference>
<sequence>MSIRVVIAESRATPRAALSLLLATDPGIEVVGSAAGGEEAVTLAGETSPHITLLEVRLPAAASLDAVSRITSRPGPHRTRVLAYSTHPEHEDELLLPVLTAGASGFLTMDTEPRAVLAAIRAVARGDSWLEPQHTRRLINEYVAGTGAAPAGVGPRVPLPPQLSIREREVTALIGRGCTNTEIAEHLCLSPLTAKKYVSRLMAKLGARDRVQLALIAARSLTSLDDPAAQRMCDSR</sequence>
<dbReference type="PROSITE" id="PS50043">
    <property type="entry name" value="HTH_LUXR_2"/>
    <property type="match status" value="1"/>
</dbReference>
<dbReference type="AlphaFoldDB" id="D5ZST5"/>
<evidence type="ECO:0000256" key="1">
    <source>
        <dbReference type="ARBA" id="ARBA00022553"/>
    </source>
</evidence>
<evidence type="ECO:0000256" key="2">
    <source>
        <dbReference type="ARBA" id="ARBA00023015"/>
    </source>
</evidence>
<dbReference type="PRINTS" id="PR00038">
    <property type="entry name" value="HTHLUXR"/>
</dbReference>
<organism evidence="8 9">
    <name type="scientific">Streptomyces viridosporus (strain ATCC 14672 / DSM 40746 / JCM 4963 / KCTC 9882 / NRRL B-12104 / FH 1290)</name>
    <name type="common">Streptomyces ghanaensis</name>
    <dbReference type="NCBI Taxonomy" id="566461"/>
    <lineage>
        <taxon>Bacteria</taxon>
        <taxon>Bacillati</taxon>
        <taxon>Actinomycetota</taxon>
        <taxon>Actinomycetes</taxon>
        <taxon>Kitasatosporales</taxon>
        <taxon>Streptomycetaceae</taxon>
        <taxon>Streptomyces</taxon>
    </lineage>
</organism>
<gene>
    <name evidence="8" type="ORF">SSFG_00063</name>
</gene>
<dbReference type="Pfam" id="PF00196">
    <property type="entry name" value="GerE"/>
    <property type="match status" value="1"/>
</dbReference>
<evidence type="ECO:0000256" key="5">
    <source>
        <dbReference type="PROSITE-ProRule" id="PRU00169"/>
    </source>
</evidence>
<keyword evidence="2" id="KW-0805">Transcription regulation</keyword>
<comment type="caution">
    <text evidence="5">Lacks conserved residue(s) required for the propagation of feature annotation.</text>
</comment>
<dbReference type="GO" id="GO:0003677">
    <property type="term" value="F:DNA binding"/>
    <property type="evidence" value="ECO:0007669"/>
    <property type="project" value="UniProtKB-KW"/>
</dbReference>
<evidence type="ECO:0000256" key="3">
    <source>
        <dbReference type="ARBA" id="ARBA00023125"/>
    </source>
</evidence>
<dbReference type="PROSITE" id="PS50110">
    <property type="entry name" value="RESPONSE_REGULATORY"/>
    <property type="match status" value="1"/>
</dbReference>
<evidence type="ECO:0000256" key="4">
    <source>
        <dbReference type="ARBA" id="ARBA00023163"/>
    </source>
</evidence>
<dbReference type="PANTHER" id="PTHR43214:SF24">
    <property type="entry name" value="TRANSCRIPTIONAL REGULATORY PROTEIN NARL-RELATED"/>
    <property type="match status" value="1"/>
</dbReference>
<dbReference type="Gene3D" id="3.40.50.2300">
    <property type="match status" value="1"/>
</dbReference>